<dbReference type="KEGG" id="gac:GACE_0829"/>
<gene>
    <name evidence="1" type="ORF">GACE_0829</name>
</gene>
<dbReference type="EMBL" id="CP009552">
    <property type="protein sequence ID" value="AIY89878.1"/>
    <property type="molecule type" value="Genomic_DNA"/>
</dbReference>
<dbReference type="HOGENOM" id="CLU_896026_0_0_2"/>
<protein>
    <submittedName>
        <fullName evidence="1">Phage tail fiber protein</fullName>
    </submittedName>
</protein>
<sequence>MARWRNSWLWNFIKSKLSGEGAYNKLYDSQLRGIVDDADAVDGYHLADIQSDAQSRVDSHASSVLNGIHNVIQDVEANLPAAGVAGRLFIATDTGKIYRDNGTSWDSVGGGGAHADTHLAGGADPILGLASSQLGFGLAWEHVASISVTTNVQSISFTGLNGDVDKIYMLIAAIYNTDTTADRGFYLRFNGDTTLANYAYHYWMIVGGTSSSGYQSYNSTTGIAGADAFASGNGGYGFGYVLILAEGITIGTDTFVTVIGSTAMSNGIGIVHYGSGWKKQANVTQIDLLQPFGAFIGAGSKFWLFKLTNV</sequence>
<dbReference type="STRING" id="565033.GACE_0829"/>
<evidence type="ECO:0000313" key="1">
    <source>
        <dbReference type="EMBL" id="AIY89878.1"/>
    </source>
</evidence>
<dbReference type="AlphaFoldDB" id="A0A0A7GDI5"/>
<proteinExistence type="predicted"/>
<dbReference type="RefSeq" id="WP_048091412.1">
    <property type="nucleotide sequence ID" value="NZ_CP009552.1"/>
</dbReference>
<dbReference type="Proteomes" id="UP000030624">
    <property type="component" value="Chromosome"/>
</dbReference>
<organism evidence="1 2">
    <name type="scientific">Geoglobus acetivorans</name>
    <dbReference type="NCBI Taxonomy" id="565033"/>
    <lineage>
        <taxon>Archaea</taxon>
        <taxon>Methanobacteriati</taxon>
        <taxon>Methanobacteriota</taxon>
        <taxon>Archaeoglobi</taxon>
        <taxon>Archaeoglobales</taxon>
        <taxon>Archaeoglobaceae</taxon>
        <taxon>Geoglobus</taxon>
    </lineage>
</organism>
<dbReference type="GeneID" id="24797425"/>
<evidence type="ECO:0000313" key="2">
    <source>
        <dbReference type="Proteomes" id="UP000030624"/>
    </source>
</evidence>
<reference evidence="1 2" key="1">
    <citation type="journal article" date="2015" name="Appl. Environ. Microbiol.">
        <title>The Geoglobus acetivorans genome: Fe(III) reduction, acetate utilization, autotrophic growth, and degradation of aromatic compounds in a hyperthermophilic archaeon.</title>
        <authorList>
            <person name="Mardanov A.V."/>
            <person name="Slododkina G.B."/>
            <person name="Slobodkin A.I."/>
            <person name="Beletsky A.V."/>
            <person name="Gavrilov S.N."/>
            <person name="Kublanov I.V."/>
            <person name="Bonch-Osmolovskaya E.A."/>
            <person name="Skryabin K.G."/>
            <person name="Ravin N.V."/>
        </authorList>
    </citation>
    <scope>NUCLEOTIDE SEQUENCE [LARGE SCALE GENOMIC DNA]</scope>
    <source>
        <strain evidence="1 2">SBH6</strain>
    </source>
</reference>
<accession>A0A0A7GDI5</accession>
<name>A0A0A7GDI5_GEOAI</name>